<sequence length="137" mass="14629">MVQRVLACVACGVGVGLAAGDFPALGRVEQVRAPDGRPVVVQRVACAAPDRPPLAAALTLEDAGPMRWQVVQLATNDAGAEVLSVGRSLPQIAPHYQRYVTQGQPLGRLTFSALLGTWKLFGLKFSWENVTYRCALS</sequence>
<protein>
    <submittedName>
        <fullName evidence="1">Uncharacterized protein</fullName>
    </submittedName>
</protein>
<name>A0ABQ2S807_9DEIO</name>
<organism evidence="1 2">
    <name type="scientific">Deinococcus sedimenti</name>
    <dbReference type="NCBI Taxonomy" id="1867090"/>
    <lineage>
        <taxon>Bacteria</taxon>
        <taxon>Thermotogati</taxon>
        <taxon>Deinococcota</taxon>
        <taxon>Deinococci</taxon>
        <taxon>Deinococcales</taxon>
        <taxon>Deinococcaceae</taxon>
        <taxon>Deinococcus</taxon>
    </lineage>
</organism>
<comment type="caution">
    <text evidence="1">The sequence shown here is derived from an EMBL/GenBank/DDBJ whole genome shotgun (WGS) entry which is preliminary data.</text>
</comment>
<accession>A0ABQ2S807</accession>
<dbReference type="RefSeq" id="WP_189074536.1">
    <property type="nucleotide sequence ID" value="NZ_BMQN01000016.1"/>
</dbReference>
<dbReference type="Proteomes" id="UP000644548">
    <property type="component" value="Unassembled WGS sequence"/>
</dbReference>
<reference evidence="2" key="1">
    <citation type="journal article" date="2019" name="Int. J. Syst. Evol. Microbiol.">
        <title>The Global Catalogue of Microorganisms (GCM) 10K type strain sequencing project: providing services to taxonomists for standard genome sequencing and annotation.</title>
        <authorList>
            <consortium name="The Broad Institute Genomics Platform"/>
            <consortium name="The Broad Institute Genome Sequencing Center for Infectious Disease"/>
            <person name="Wu L."/>
            <person name="Ma J."/>
        </authorList>
    </citation>
    <scope>NUCLEOTIDE SEQUENCE [LARGE SCALE GENOMIC DNA]</scope>
    <source>
        <strain evidence="2">JCM 31405</strain>
    </source>
</reference>
<evidence type="ECO:0000313" key="1">
    <source>
        <dbReference type="EMBL" id="GGS06225.1"/>
    </source>
</evidence>
<proteinExistence type="predicted"/>
<evidence type="ECO:0000313" key="2">
    <source>
        <dbReference type="Proteomes" id="UP000644548"/>
    </source>
</evidence>
<gene>
    <name evidence="1" type="ORF">GCM10008960_35820</name>
</gene>
<dbReference type="EMBL" id="BMQN01000016">
    <property type="protein sequence ID" value="GGS06225.1"/>
    <property type="molecule type" value="Genomic_DNA"/>
</dbReference>
<keyword evidence="2" id="KW-1185">Reference proteome</keyword>